<feature type="binding site" evidence="7">
    <location>
        <position position="252"/>
    </location>
    <ligand>
        <name>glyoxylate</name>
        <dbReference type="ChEBI" id="CHEBI:36655"/>
    </ligand>
</feature>
<proteinExistence type="inferred from homology"/>
<evidence type="ECO:0000313" key="10">
    <source>
        <dbReference type="Proteomes" id="UP000249898"/>
    </source>
</evidence>
<evidence type="ECO:0000256" key="4">
    <source>
        <dbReference type="ARBA" id="ARBA00023002"/>
    </source>
</evidence>
<dbReference type="Gene3D" id="3.20.20.70">
    <property type="entry name" value="Aldolase class I"/>
    <property type="match status" value="1"/>
</dbReference>
<protein>
    <recommendedName>
        <fullName evidence="8">FMN hydroxy acid dehydrogenase domain-containing protein</fullName>
    </recommendedName>
</protein>
<evidence type="ECO:0000256" key="3">
    <source>
        <dbReference type="ARBA" id="ARBA00022643"/>
    </source>
</evidence>
<feature type="binding site" evidence="7">
    <location>
        <begin position="306"/>
        <end position="307"/>
    </location>
    <ligand>
        <name>FMN</name>
        <dbReference type="ChEBI" id="CHEBI:58210"/>
    </ligand>
</feature>
<dbReference type="PROSITE" id="PS51349">
    <property type="entry name" value="FMN_HYDROXY_ACID_DH_2"/>
    <property type="match status" value="1"/>
</dbReference>
<evidence type="ECO:0000313" key="9">
    <source>
        <dbReference type="EMBL" id="AWX98604.1"/>
    </source>
</evidence>
<dbReference type="CDD" id="cd02809">
    <property type="entry name" value="alpha_hydroxyacid_oxid_FMN"/>
    <property type="match status" value="1"/>
</dbReference>
<evidence type="ECO:0000256" key="5">
    <source>
        <dbReference type="ARBA" id="ARBA00024042"/>
    </source>
</evidence>
<feature type="binding site" evidence="7">
    <location>
        <position position="105"/>
    </location>
    <ligand>
        <name>FMN</name>
        <dbReference type="ChEBI" id="CHEBI:58210"/>
    </ligand>
</feature>
<dbReference type="PANTHER" id="PTHR10578:SF107">
    <property type="entry name" value="2-HYDROXYACID OXIDASE 1"/>
    <property type="match status" value="1"/>
</dbReference>
<reference evidence="9 10" key="1">
    <citation type="submission" date="2016-06" db="EMBL/GenBank/DDBJ databases">
        <title>The sequenced genome of the ice-adhering bacterium Marinomonas primoryensis, from Antarctica.</title>
        <authorList>
            <person name="Graham L."/>
            <person name="Vance T.D.R."/>
            <person name="Davies P.L."/>
        </authorList>
    </citation>
    <scope>NUCLEOTIDE SEQUENCE [LARGE SCALE GENOMIC DNA]</scope>
    <source>
        <strain evidence="9 10">AceL</strain>
    </source>
</reference>
<feature type="binding site" evidence="7">
    <location>
        <position position="126"/>
    </location>
    <ligand>
        <name>FMN</name>
        <dbReference type="ChEBI" id="CHEBI:58210"/>
    </ligand>
</feature>
<feature type="binding site" evidence="7">
    <location>
        <position position="228"/>
    </location>
    <ligand>
        <name>FMN</name>
        <dbReference type="ChEBI" id="CHEBI:58210"/>
    </ligand>
</feature>
<evidence type="ECO:0000259" key="8">
    <source>
        <dbReference type="PROSITE" id="PS51349"/>
    </source>
</evidence>
<gene>
    <name evidence="9" type="ORF">A8139_00325</name>
</gene>
<comment type="cofactor">
    <cofactor evidence="1">
        <name>FMN</name>
        <dbReference type="ChEBI" id="CHEBI:58210"/>
    </cofactor>
</comment>
<feature type="binding site" evidence="7">
    <location>
        <begin position="76"/>
        <end position="78"/>
    </location>
    <ligand>
        <name>FMN</name>
        <dbReference type="ChEBI" id="CHEBI:58210"/>
    </ligand>
</feature>
<dbReference type="PIRSF" id="PIRSF000138">
    <property type="entry name" value="Al-hdrx_acd_dh"/>
    <property type="match status" value="1"/>
</dbReference>
<comment type="similarity">
    <text evidence="5">Belongs to the FMN-dependent alpha-hydroxy acid dehydrogenase family.</text>
</comment>
<dbReference type="GO" id="GO:0010181">
    <property type="term" value="F:FMN binding"/>
    <property type="evidence" value="ECO:0007669"/>
    <property type="project" value="InterPro"/>
</dbReference>
<evidence type="ECO:0000256" key="6">
    <source>
        <dbReference type="PIRSR" id="PIRSR000138-1"/>
    </source>
</evidence>
<dbReference type="PANTHER" id="PTHR10578">
    <property type="entry name" value="S -2-HYDROXY-ACID OXIDASE-RELATED"/>
    <property type="match status" value="1"/>
</dbReference>
<name>A0A2Z4PME5_9GAMM</name>
<keyword evidence="2 7" id="KW-0285">Flavoprotein</keyword>
<dbReference type="EMBL" id="CP016181">
    <property type="protein sequence ID" value="AWX98604.1"/>
    <property type="molecule type" value="Genomic_DNA"/>
</dbReference>
<feature type="binding site" evidence="7">
    <location>
        <position position="128"/>
    </location>
    <ligand>
        <name>glyoxylate</name>
        <dbReference type="ChEBI" id="CHEBI:36655"/>
    </ligand>
</feature>
<dbReference type="InterPro" id="IPR012133">
    <property type="entry name" value="Alpha-hydoxy_acid_DH_FMN"/>
</dbReference>
<feature type="domain" description="FMN hydroxy acid dehydrogenase" evidence="8">
    <location>
        <begin position="1"/>
        <end position="356"/>
    </location>
</feature>
<feature type="active site" description="Proton acceptor" evidence="6">
    <location>
        <position position="252"/>
    </location>
</feature>
<evidence type="ECO:0000256" key="2">
    <source>
        <dbReference type="ARBA" id="ARBA00022630"/>
    </source>
</evidence>
<organism evidence="9 10">
    <name type="scientific">Marinomonas primoryensis</name>
    <dbReference type="NCBI Taxonomy" id="178399"/>
    <lineage>
        <taxon>Bacteria</taxon>
        <taxon>Pseudomonadati</taxon>
        <taxon>Pseudomonadota</taxon>
        <taxon>Gammaproteobacteria</taxon>
        <taxon>Oceanospirillales</taxon>
        <taxon>Oceanospirillaceae</taxon>
        <taxon>Marinomonas</taxon>
    </lineage>
</organism>
<dbReference type="InterPro" id="IPR013785">
    <property type="entry name" value="Aldolase_TIM"/>
</dbReference>
<dbReference type="InterPro" id="IPR008259">
    <property type="entry name" value="FMN_hydac_DH_AS"/>
</dbReference>
<keyword evidence="4" id="KW-0560">Oxidoreductase</keyword>
<dbReference type="InterPro" id="IPR037396">
    <property type="entry name" value="FMN_HAD"/>
</dbReference>
<feature type="binding site" evidence="7">
    <location>
        <position position="154"/>
    </location>
    <ligand>
        <name>FMN</name>
        <dbReference type="ChEBI" id="CHEBI:58210"/>
    </ligand>
</feature>
<evidence type="ECO:0000256" key="1">
    <source>
        <dbReference type="ARBA" id="ARBA00001917"/>
    </source>
</evidence>
<dbReference type="SUPFAM" id="SSF51395">
    <property type="entry name" value="FMN-linked oxidoreductases"/>
    <property type="match status" value="1"/>
</dbReference>
<feature type="binding site" evidence="7">
    <location>
        <position position="163"/>
    </location>
    <ligand>
        <name>glyoxylate</name>
        <dbReference type="ChEBI" id="CHEBI:36655"/>
    </ligand>
</feature>
<dbReference type="Proteomes" id="UP000249898">
    <property type="component" value="Chromosome"/>
</dbReference>
<evidence type="ECO:0000256" key="7">
    <source>
        <dbReference type="PIRSR" id="PIRSR000138-2"/>
    </source>
</evidence>
<dbReference type="AlphaFoldDB" id="A0A2Z4PME5"/>
<dbReference type="OrthoDB" id="9770452at2"/>
<dbReference type="InterPro" id="IPR000262">
    <property type="entry name" value="FMN-dep_DH"/>
</dbReference>
<dbReference type="Pfam" id="PF01070">
    <property type="entry name" value="FMN_dh"/>
    <property type="match status" value="1"/>
</dbReference>
<sequence length="356" mass="39364">MDWEYEAQNKLPRDVYDFIAGGSGDEVTLSCNRDALSKLKIVNRVLQNIDDVEIHSKKLDLFCKNKDFSSPLIIAPTAHHQMVHPSGELATSKAALSCKIPYIQSTMSDISIAALRQAGCPPDMLQLYIFKDRSITQELICAAKEAGVTSIVLTVDVPEMGIRYRDRKNNFSVDRFLFGTNRYKDSTQMSSSSTSHEADFANKTIESKLSWKDIDWLRNQSKLPIILKGVLHKEDALQAKNNGIDGLYLSNHGGRQLDGSISAALVIEEIRKVIGYDFPLIVDGGFSSGSDIVKAIALGADGVAIGRPLLWALAVNGQQGVVTLLNQYLTELMLTMKLCGCKNLEEIRAKNILKWT</sequence>
<dbReference type="PROSITE" id="PS00557">
    <property type="entry name" value="FMN_HYDROXY_ACID_DH_1"/>
    <property type="match status" value="1"/>
</dbReference>
<dbReference type="GO" id="GO:0016614">
    <property type="term" value="F:oxidoreductase activity, acting on CH-OH group of donors"/>
    <property type="evidence" value="ECO:0007669"/>
    <property type="project" value="UniProtKB-ARBA"/>
</dbReference>
<feature type="binding site" evidence="7">
    <location>
        <position position="255"/>
    </location>
    <ligand>
        <name>glyoxylate</name>
        <dbReference type="ChEBI" id="CHEBI:36655"/>
    </ligand>
</feature>
<accession>A0A2Z4PME5</accession>
<dbReference type="FunFam" id="3.20.20.70:FF:000029">
    <property type="entry name" value="L-lactate dehydrogenase"/>
    <property type="match status" value="1"/>
</dbReference>
<feature type="binding site" evidence="7">
    <location>
        <position position="250"/>
    </location>
    <ligand>
        <name>FMN</name>
        <dbReference type="ChEBI" id="CHEBI:58210"/>
    </ligand>
</feature>
<keyword evidence="3 7" id="KW-0288">FMN</keyword>